<sequence>MIPARLSPLSIPRAILPNVLLIQVTAFSPRQVICRGGNQRPCYKFVYFHDVLRRVSFHEALQSCRRDGGDLLSIESPSEQRLIEKVIGSFSASDGDFWIGLTREENLGNSTECPDSYFWSDGSSFPFRNWYADEPSCGSEVCVVMYHQPSAPDGDGGPYMFQWNDDRCGMKNNFICKYAQGRLVQGPVSYGVGSSCIQEKMWRIGEHFRSLEYLLIPGIPVLLLLLVVTAIFIFWLHAKRRREQTAVSTKACDSWMSLKSQASSRLEVHNVIQKQSEADLAGTRSEIKNSSFWARASGNTPDDLSGEYDNIAVQTSERGFGALASTESGFVTNDIYELCNDRVGCSKESSWVENEIYGY</sequence>
<dbReference type="PROSITE" id="PS50041">
    <property type="entry name" value="C_TYPE_LECTIN_2"/>
    <property type="match status" value="1"/>
</dbReference>
<dbReference type="InterPro" id="IPR051505">
    <property type="entry name" value="C-type_lectin_domain"/>
</dbReference>
<feature type="domain" description="C-type lectin" evidence="10">
    <location>
        <begin position="38"/>
        <end position="177"/>
    </location>
</feature>
<dbReference type="InterPro" id="IPR016186">
    <property type="entry name" value="C-type_lectin-like/link_sf"/>
</dbReference>
<dbReference type="Proteomes" id="UP000694545">
    <property type="component" value="Unplaced"/>
</dbReference>
<organism evidence="11 12">
    <name type="scientific">Varanus komodoensis</name>
    <name type="common">Komodo dragon</name>
    <dbReference type="NCBI Taxonomy" id="61221"/>
    <lineage>
        <taxon>Eukaryota</taxon>
        <taxon>Metazoa</taxon>
        <taxon>Chordata</taxon>
        <taxon>Craniata</taxon>
        <taxon>Vertebrata</taxon>
        <taxon>Euteleostomi</taxon>
        <taxon>Lepidosauria</taxon>
        <taxon>Squamata</taxon>
        <taxon>Bifurcata</taxon>
        <taxon>Unidentata</taxon>
        <taxon>Episquamata</taxon>
        <taxon>Toxicofera</taxon>
        <taxon>Anguimorpha</taxon>
        <taxon>Paleoanguimorpha</taxon>
        <taxon>Varanoidea</taxon>
        <taxon>Varanidae</taxon>
        <taxon>Varanus</taxon>
    </lineage>
</organism>
<evidence type="ECO:0000256" key="5">
    <source>
        <dbReference type="ARBA" id="ARBA00022729"/>
    </source>
</evidence>
<proteinExistence type="predicted"/>
<dbReference type="InterPro" id="IPR016187">
    <property type="entry name" value="CTDL_fold"/>
</dbReference>
<evidence type="ECO:0000313" key="12">
    <source>
        <dbReference type="Proteomes" id="UP000694545"/>
    </source>
</evidence>
<keyword evidence="6" id="KW-0430">Lectin</keyword>
<dbReference type="GO" id="GO:0005737">
    <property type="term" value="C:cytoplasm"/>
    <property type="evidence" value="ECO:0007669"/>
    <property type="project" value="TreeGrafter"/>
</dbReference>
<evidence type="ECO:0000256" key="6">
    <source>
        <dbReference type="ARBA" id="ARBA00022734"/>
    </source>
</evidence>
<dbReference type="Pfam" id="PF00059">
    <property type="entry name" value="Lectin_C"/>
    <property type="match status" value="1"/>
</dbReference>
<keyword evidence="3" id="KW-0964">Secreted</keyword>
<feature type="transmembrane region" description="Helical" evidence="9">
    <location>
        <begin position="213"/>
        <end position="236"/>
    </location>
</feature>
<protein>
    <submittedName>
        <fullName evidence="11">Layilin</fullName>
    </submittedName>
</protein>
<dbReference type="SMART" id="SM00034">
    <property type="entry name" value="CLECT"/>
    <property type="match status" value="1"/>
</dbReference>
<dbReference type="GO" id="GO:0016020">
    <property type="term" value="C:membrane"/>
    <property type="evidence" value="ECO:0007669"/>
    <property type="project" value="UniProtKB-SubCell"/>
</dbReference>
<keyword evidence="4 9" id="KW-0812">Transmembrane</keyword>
<evidence type="ECO:0000256" key="4">
    <source>
        <dbReference type="ARBA" id="ARBA00022692"/>
    </source>
</evidence>
<reference evidence="11" key="1">
    <citation type="submission" date="2025-08" db="UniProtKB">
        <authorList>
            <consortium name="Ensembl"/>
        </authorList>
    </citation>
    <scope>IDENTIFICATION</scope>
</reference>
<keyword evidence="12" id="KW-1185">Reference proteome</keyword>
<dbReference type="GO" id="GO:0050772">
    <property type="term" value="P:positive regulation of axonogenesis"/>
    <property type="evidence" value="ECO:0007669"/>
    <property type="project" value="TreeGrafter"/>
</dbReference>
<dbReference type="GO" id="GO:0005576">
    <property type="term" value="C:extracellular region"/>
    <property type="evidence" value="ECO:0007669"/>
    <property type="project" value="UniProtKB-SubCell"/>
</dbReference>
<dbReference type="OMA" id="WVWIYRK"/>
<keyword evidence="7 9" id="KW-1133">Transmembrane helix</keyword>
<dbReference type="AlphaFoldDB" id="A0A8D2LMM4"/>
<dbReference type="SUPFAM" id="SSF56436">
    <property type="entry name" value="C-type lectin-like"/>
    <property type="match status" value="1"/>
</dbReference>
<keyword evidence="5" id="KW-0732">Signal</keyword>
<evidence type="ECO:0000256" key="9">
    <source>
        <dbReference type="SAM" id="Phobius"/>
    </source>
</evidence>
<dbReference type="PANTHER" id="PTHR14789:SF2">
    <property type="entry name" value="LAYILIN"/>
    <property type="match status" value="1"/>
</dbReference>
<keyword evidence="8 9" id="KW-0472">Membrane</keyword>
<evidence type="ECO:0000256" key="8">
    <source>
        <dbReference type="ARBA" id="ARBA00023136"/>
    </source>
</evidence>
<dbReference type="FunFam" id="3.10.100.10:FF:000006">
    <property type="entry name" value="Layilin b"/>
    <property type="match status" value="1"/>
</dbReference>
<evidence type="ECO:0000256" key="1">
    <source>
        <dbReference type="ARBA" id="ARBA00004479"/>
    </source>
</evidence>
<dbReference type="Gene3D" id="3.10.100.10">
    <property type="entry name" value="Mannose-Binding Protein A, subunit A"/>
    <property type="match status" value="1"/>
</dbReference>
<name>A0A8D2LMM4_VARKO</name>
<dbReference type="GO" id="GO:0030246">
    <property type="term" value="F:carbohydrate binding"/>
    <property type="evidence" value="ECO:0007669"/>
    <property type="project" value="UniProtKB-KW"/>
</dbReference>
<dbReference type="InterPro" id="IPR001304">
    <property type="entry name" value="C-type_lectin-like"/>
</dbReference>
<evidence type="ECO:0000256" key="3">
    <source>
        <dbReference type="ARBA" id="ARBA00022525"/>
    </source>
</evidence>
<comment type="subcellular location">
    <subcellularLocation>
        <location evidence="1">Membrane</location>
        <topology evidence="1">Single-pass type I membrane protein</topology>
    </subcellularLocation>
    <subcellularLocation>
        <location evidence="2">Secreted</location>
    </subcellularLocation>
</comment>
<dbReference type="Ensembl" id="ENSVKKT00000025399.1">
    <property type="protein sequence ID" value="ENSVKKP00000024798.1"/>
    <property type="gene ID" value="ENSVKKG00000016278.1"/>
</dbReference>
<reference evidence="11" key="2">
    <citation type="submission" date="2025-09" db="UniProtKB">
        <authorList>
            <consortium name="Ensembl"/>
        </authorList>
    </citation>
    <scope>IDENTIFICATION</scope>
</reference>
<evidence type="ECO:0000256" key="7">
    <source>
        <dbReference type="ARBA" id="ARBA00022989"/>
    </source>
</evidence>
<evidence type="ECO:0000313" key="11">
    <source>
        <dbReference type="Ensembl" id="ENSVKKP00000024798.1"/>
    </source>
</evidence>
<accession>A0A8D2LMM4</accession>
<evidence type="ECO:0000256" key="2">
    <source>
        <dbReference type="ARBA" id="ARBA00004613"/>
    </source>
</evidence>
<dbReference type="PANTHER" id="PTHR14789">
    <property type="entry name" value="CHONDROLECTIN VARIANT CHODLFDELTAE"/>
    <property type="match status" value="1"/>
</dbReference>
<evidence type="ECO:0000259" key="10">
    <source>
        <dbReference type="PROSITE" id="PS50041"/>
    </source>
</evidence>